<dbReference type="SUPFAM" id="SSF88659">
    <property type="entry name" value="Sigma3 and sigma4 domains of RNA polymerase sigma factors"/>
    <property type="match status" value="1"/>
</dbReference>
<feature type="domain" description="RNA polymerase sigma-70 region 4" evidence="7">
    <location>
        <begin position="131"/>
        <end position="179"/>
    </location>
</feature>
<accession>A0ABX3EQ78</accession>
<proteinExistence type="inferred from homology"/>
<dbReference type="Proteomes" id="UP000186058">
    <property type="component" value="Unassembled WGS sequence"/>
</dbReference>
<keyword evidence="9" id="KW-1185">Reference proteome</keyword>
<dbReference type="RefSeq" id="WP_074086813.1">
    <property type="nucleotide sequence ID" value="NZ_LVWI01000033.1"/>
</dbReference>
<comment type="caution">
    <text evidence="8">The sequence shown here is derived from an EMBL/GenBank/DDBJ whole genome shotgun (WGS) entry which is preliminary data.</text>
</comment>
<dbReference type="InterPro" id="IPR036388">
    <property type="entry name" value="WH-like_DNA-bd_sf"/>
</dbReference>
<keyword evidence="2" id="KW-0805">Transcription regulation</keyword>
<keyword evidence="4" id="KW-0238">DNA-binding</keyword>
<dbReference type="NCBIfam" id="TIGR02937">
    <property type="entry name" value="sigma70-ECF"/>
    <property type="match status" value="1"/>
</dbReference>
<dbReference type="InterPro" id="IPR013325">
    <property type="entry name" value="RNA_pol_sigma_r2"/>
</dbReference>
<evidence type="ECO:0000256" key="1">
    <source>
        <dbReference type="ARBA" id="ARBA00010641"/>
    </source>
</evidence>
<feature type="domain" description="RNA polymerase sigma-70 region 2" evidence="6">
    <location>
        <begin position="25"/>
        <end position="92"/>
    </location>
</feature>
<dbReference type="InterPro" id="IPR013324">
    <property type="entry name" value="RNA_pol_sigma_r3/r4-like"/>
</dbReference>
<evidence type="ECO:0000313" key="8">
    <source>
        <dbReference type="EMBL" id="OKP87965.1"/>
    </source>
</evidence>
<evidence type="ECO:0000259" key="6">
    <source>
        <dbReference type="Pfam" id="PF04542"/>
    </source>
</evidence>
<gene>
    <name evidence="8" type="ORF">A3844_09145</name>
</gene>
<dbReference type="Gene3D" id="1.10.1740.10">
    <property type="match status" value="1"/>
</dbReference>
<evidence type="ECO:0000313" key="9">
    <source>
        <dbReference type="Proteomes" id="UP000186058"/>
    </source>
</evidence>
<protein>
    <submittedName>
        <fullName evidence="8">RNA polymerase subunit sigma-24</fullName>
    </submittedName>
</protein>
<evidence type="ECO:0000256" key="4">
    <source>
        <dbReference type="ARBA" id="ARBA00023125"/>
    </source>
</evidence>
<keyword evidence="5" id="KW-0804">Transcription</keyword>
<organism evidence="8 9">
    <name type="scientific">Paenibacillus helianthi</name>
    <dbReference type="NCBI Taxonomy" id="1349432"/>
    <lineage>
        <taxon>Bacteria</taxon>
        <taxon>Bacillati</taxon>
        <taxon>Bacillota</taxon>
        <taxon>Bacilli</taxon>
        <taxon>Bacillales</taxon>
        <taxon>Paenibacillaceae</taxon>
        <taxon>Paenibacillus</taxon>
    </lineage>
</organism>
<dbReference type="CDD" id="cd06171">
    <property type="entry name" value="Sigma70_r4"/>
    <property type="match status" value="1"/>
</dbReference>
<comment type="similarity">
    <text evidence="1">Belongs to the sigma-70 factor family. ECF subfamily.</text>
</comment>
<dbReference type="InterPro" id="IPR014284">
    <property type="entry name" value="RNA_pol_sigma-70_dom"/>
</dbReference>
<dbReference type="Gene3D" id="1.10.10.10">
    <property type="entry name" value="Winged helix-like DNA-binding domain superfamily/Winged helix DNA-binding domain"/>
    <property type="match status" value="1"/>
</dbReference>
<dbReference type="InterPro" id="IPR007630">
    <property type="entry name" value="RNA_pol_sigma70_r4"/>
</dbReference>
<evidence type="ECO:0000256" key="3">
    <source>
        <dbReference type="ARBA" id="ARBA00023082"/>
    </source>
</evidence>
<dbReference type="PANTHER" id="PTHR43133">
    <property type="entry name" value="RNA POLYMERASE ECF-TYPE SIGMA FACTO"/>
    <property type="match status" value="1"/>
</dbReference>
<dbReference type="InterPro" id="IPR039425">
    <property type="entry name" value="RNA_pol_sigma-70-like"/>
</dbReference>
<dbReference type="PANTHER" id="PTHR43133:SF62">
    <property type="entry name" value="RNA POLYMERASE SIGMA FACTOR SIGZ"/>
    <property type="match status" value="1"/>
</dbReference>
<evidence type="ECO:0000256" key="5">
    <source>
        <dbReference type="ARBA" id="ARBA00023163"/>
    </source>
</evidence>
<dbReference type="SUPFAM" id="SSF88946">
    <property type="entry name" value="Sigma2 domain of RNA polymerase sigma factors"/>
    <property type="match status" value="1"/>
</dbReference>
<evidence type="ECO:0000259" key="7">
    <source>
        <dbReference type="Pfam" id="PF04545"/>
    </source>
</evidence>
<sequence length="193" mass="22494">MTEALDDRELMKRIGDKEPSALENLYDRYEKVIYSFAYRMVQDAMAAEEVVQELFLRVWTHSERYDESQGKLTTWMFALTRNIAVDMLRRKSVRDRGVPVEDAALHAVADESLEPAVVVEMRTEGQRMREVLAELSRDQLQVIHSIYYGGMTQQEVAARYNIPLGTVKSRVRLALKQLKRHFKAQERREGYHG</sequence>
<reference evidence="8 9" key="1">
    <citation type="submission" date="2016-03" db="EMBL/GenBank/DDBJ databases">
        <authorList>
            <person name="Sant'Anna F.H."/>
            <person name="Ambrosini A."/>
            <person name="Souza R."/>
            <person name="Bach E."/>
            <person name="Fernandes G."/>
            <person name="Balsanelli E."/>
            <person name="Baura V.A."/>
            <person name="Souza E.M."/>
            <person name="Passaglia L."/>
        </authorList>
    </citation>
    <scope>NUCLEOTIDE SEQUENCE [LARGE SCALE GENOMIC DNA]</scope>
    <source>
        <strain evidence="8 9">P26E</strain>
    </source>
</reference>
<name>A0ABX3EQ78_9BACL</name>
<dbReference type="InterPro" id="IPR007627">
    <property type="entry name" value="RNA_pol_sigma70_r2"/>
</dbReference>
<dbReference type="Pfam" id="PF04542">
    <property type="entry name" value="Sigma70_r2"/>
    <property type="match status" value="1"/>
</dbReference>
<evidence type="ECO:0000256" key="2">
    <source>
        <dbReference type="ARBA" id="ARBA00023015"/>
    </source>
</evidence>
<dbReference type="EMBL" id="LVWI01000033">
    <property type="protein sequence ID" value="OKP87965.1"/>
    <property type="molecule type" value="Genomic_DNA"/>
</dbReference>
<dbReference type="Pfam" id="PF04545">
    <property type="entry name" value="Sigma70_r4"/>
    <property type="match status" value="1"/>
</dbReference>
<keyword evidence="3" id="KW-0731">Sigma factor</keyword>